<reference evidence="2 3" key="1">
    <citation type="journal article" date="2023" name="G3 (Bethesda)">
        <title>A chromosome-length genome assembly and annotation of blackberry (Rubus argutus, cv. 'Hillquist').</title>
        <authorList>
            <person name="Bruna T."/>
            <person name="Aryal R."/>
            <person name="Dudchenko O."/>
            <person name="Sargent D.J."/>
            <person name="Mead D."/>
            <person name="Buti M."/>
            <person name="Cavallini A."/>
            <person name="Hytonen T."/>
            <person name="Andres J."/>
            <person name="Pham M."/>
            <person name="Weisz D."/>
            <person name="Mascagni F."/>
            <person name="Usai G."/>
            <person name="Natali L."/>
            <person name="Bassil N."/>
            <person name="Fernandez G.E."/>
            <person name="Lomsadze A."/>
            <person name="Armour M."/>
            <person name="Olukolu B."/>
            <person name="Poorten T."/>
            <person name="Britton C."/>
            <person name="Davik J."/>
            <person name="Ashrafi H."/>
            <person name="Aiden E.L."/>
            <person name="Borodovsky M."/>
            <person name="Worthington M."/>
        </authorList>
    </citation>
    <scope>NUCLEOTIDE SEQUENCE [LARGE SCALE GENOMIC DNA]</scope>
    <source>
        <strain evidence="2">PI 553951</strain>
    </source>
</reference>
<dbReference type="Proteomes" id="UP001457282">
    <property type="component" value="Unassembled WGS sequence"/>
</dbReference>
<dbReference type="EMBL" id="JBEDUW010000007">
    <property type="protein sequence ID" value="KAK9912861.1"/>
    <property type="molecule type" value="Genomic_DNA"/>
</dbReference>
<evidence type="ECO:0000313" key="2">
    <source>
        <dbReference type="EMBL" id="KAK9912861.1"/>
    </source>
</evidence>
<feature type="compositionally biased region" description="Polar residues" evidence="1">
    <location>
        <begin position="45"/>
        <end position="59"/>
    </location>
</feature>
<feature type="compositionally biased region" description="Low complexity" evidence="1">
    <location>
        <begin position="22"/>
        <end position="39"/>
    </location>
</feature>
<keyword evidence="3" id="KW-1185">Reference proteome</keyword>
<feature type="region of interest" description="Disordered" evidence="1">
    <location>
        <begin position="1"/>
        <end position="59"/>
    </location>
</feature>
<organism evidence="2 3">
    <name type="scientific">Rubus argutus</name>
    <name type="common">Southern blackberry</name>
    <dbReference type="NCBI Taxonomy" id="59490"/>
    <lineage>
        <taxon>Eukaryota</taxon>
        <taxon>Viridiplantae</taxon>
        <taxon>Streptophyta</taxon>
        <taxon>Embryophyta</taxon>
        <taxon>Tracheophyta</taxon>
        <taxon>Spermatophyta</taxon>
        <taxon>Magnoliopsida</taxon>
        <taxon>eudicotyledons</taxon>
        <taxon>Gunneridae</taxon>
        <taxon>Pentapetalae</taxon>
        <taxon>rosids</taxon>
        <taxon>fabids</taxon>
        <taxon>Rosales</taxon>
        <taxon>Rosaceae</taxon>
        <taxon>Rosoideae</taxon>
        <taxon>Rosoideae incertae sedis</taxon>
        <taxon>Rubus</taxon>
    </lineage>
</organism>
<feature type="compositionally biased region" description="Low complexity" evidence="1">
    <location>
        <begin position="93"/>
        <end position="102"/>
    </location>
</feature>
<comment type="caution">
    <text evidence="2">The sequence shown here is derived from an EMBL/GenBank/DDBJ whole genome shotgun (WGS) entry which is preliminary data.</text>
</comment>
<evidence type="ECO:0000256" key="1">
    <source>
        <dbReference type="SAM" id="MobiDB-lite"/>
    </source>
</evidence>
<accession>A0AAW1W0N5</accession>
<name>A0AAW1W0N5_RUBAR</name>
<sequence length="136" mass="15019">MSEQSDQPSRKRTKQIDTWFLRSNRQSSNSIGSSQASVSTPIFAEQQQPLESPVVNSQTQSIEFEPEVNSNVLERDPATLPDFAEPVSHHISHPASAEAPSSSISHQICSLPEFQVPPSCFCRRTRTPPSLDSLLS</sequence>
<feature type="region of interest" description="Disordered" evidence="1">
    <location>
        <begin position="82"/>
        <end position="102"/>
    </location>
</feature>
<evidence type="ECO:0000313" key="3">
    <source>
        <dbReference type="Proteomes" id="UP001457282"/>
    </source>
</evidence>
<gene>
    <name evidence="2" type="ORF">M0R45_036695</name>
</gene>
<protein>
    <submittedName>
        <fullName evidence="2">Uncharacterized protein</fullName>
    </submittedName>
</protein>
<proteinExistence type="predicted"/>
<dbReference type="AlphaFoldDB" id="A0AAW1W0N5"/>